<dbReference type="TAIR" id="AT2G21210">
    <property type="gene designation" value="SAUR6"/>
</dbReference>
<name>A0A1P8AYM3_ARATH</name>
<proteinExistence type="inferred from homology"/>
<keyword evidence="3" id="KW-0341">Growth regulation</keyword>
<dbReference type="GeneID" id="816658"/>
<evidence type="ECO:0000313" key="7">
    <source>
        <dbReference type="TAIR" id="AT2G21210"/>
    </source>
</evidence>
<protein>
    <submittedName>
        <fullName evidence="5">SAUR-like auxin-responsive protein family</fullName>
    </submittedName>
</protein>
<dbReference type="Proteomes" id="UP000006548">
    <property type="component" value="Chromosome 2"/>
</dbReference>
<dbReference type="ExpressionAtlas" id="A0A1P8AYM3">
    <property type="expression patterns" value="baseline and differential"/>
</dbReference>
<dbReference type="Pfam" id="PF02519">
    <property type="entry name" value="Auxin_inducible"/>
    <property type="match status" value="1"/>
</dbReference>
<comment type="similarity">
    <text evidence="1">Belongs to the ARG7 family.</text>
</comment>
<evidence type="ECO:0000313" key="6">
    <source>
        <dbReference type="Proteomes" id="UP000006548"/>
    </source>
</evidence>
<dbReference type="FunCoup" id="A0A1P8AYM3">
    <property type="interactions" value="692"/>
</dbReference>
<sequence length="165" mass="18700">MEMIFRQIHVLVDAYSVYLPMGLSSSSVLFYKYPSLFFFSSASSHTFLSIKQKTFSFNNLSIKRSTSMAIRISRVLQSSKQLLKSLSHSSNNVAIPKGHLAVYVGEMMQKRRFVVPVTYLSHPCFQKLLRKAEEEFGFDHPMGGLTIPCTEQIFIDLASRLSTSS</sequence>
<accession>A0A1P8AYM3</accession>
<reference evidence="6" key="2">
    <citation type="journal article" date="2017" name="Plant J.">
        <title>Araport11: a complete reannotation of the Arabidopsis thaliana reference genome.</title>
        <authorList>
            <person name="Cheng C.Y."/>
            <person name="Krishnakumar V."/>
            <person name="Chan A.P."/>
            <person name="Thibaud-Nissen F."/>
            <person name="Schobel S."/>
            <person name="Town C.D."/>
        </authorList>
    </citation>
    <scope>GENOME REANNOTATION</scope>
    <source>
        <strain evidence="6">cv. Columbia</strain>
    </source>
</reference>
<dbReference type="RefSeq" id="NP_001323973.1">
    <property type="nucleotide sequence ID" value="NM_001335734.1"/>
</dbReference>
<dbReference type="STRING" id="3702.A0A1P8AYM3"/>
<reference evidence="5 6" key="1">
    <citation type="journal article" date="1999" name="Nature">
        <title>Sequence and analysis of chromosome 2 of the plant Arabidopsis thaliana.</title>
        <authorList>
            <person name="Lin X."/>
            <person name="Kaul S."/>
            <person name="Rounsley S."/>
            <person name="Shea T.P."/>
            <person name="Benito M.I."/>
            <person name="Town C.D."/>
            <person name="Fujii C.Y."/>
            <person name="Mason T."/>
            <person name="Bowman C.L."/>
            <person name="Barnstead M."/>
            <person name="Feldblyum T.V."/>
            <person name="Buell C.R."/>
            <person name="Ketchum K.A."/>
            <person name="Lee J."/>
            <person name="Ronning C.M."/>
            <person name="Koo H.L."/>
            <person name="Moffat K.S."/>
            <person name="Cronin L.A."/>
            <person name="Shen M."/>
            <person name="Pai G."/>
            <person name="Van Aken S."/>
            <person name="Umayam L."/>
            <person name="Tallon L.J."/>
            <person name="Gill J.E."/>
            <person name="Adams M.D."/>
            <person name="Carrera A.J."/>
            <person name="Creasy T.H."/>
            <person name="Goodman H.M."/>
            <person name="Somerville C.R."/>
            <person name="Copenhaver G.P."/>
            <person name="Preuss D."/>
            <person name="Nierman W.C."/>
            <person name="White O."/>
            <person name="Eisen J.A."/>
            <person name="Salzberg S.L."/>
            <person name="Fraser C.M."/>
            <person name="Venter J.C."/>
        </authorList>
    </citation>
    <scope>NUCLEOTIDE SEQUENCE [LARGE SCALE GENOMIC DNA]</scope>
    <source>
        <strain evidence="6">cv. Columbia</strain>
    </source>
</reference>
<dbReference type="EMBL" id="CP002685">
    <property type="protein sequence ID" value="ANM61774.1"/>
    <property type="molecule type" value="Genomic_DNA"/>
</dbReference>
<dbReference type="Araport" id="AT2G21210"/>
<dbReference type="eggNOG" id="ENOG502S4NX">
    <property type="taxonomic scope" value="Eukaryota"/>
</dbReference>
<dbReference type="GO" id="GO:0009733">
    <property type="term" value="P:response to auxin"/>
    <property type="evidence" value="ECO:0007669"/>
    <property type="project" value="InterPro"/>
</dbReference>
<dbReference type="KEGG" id="ath:AT2G21210"/>
<dbReference type="GO" id="GO:0010200">
    <property type="term" value="P:response to chitin"/>
    <property type="evidence" value="ECO:0000270"/>
    <property type="project" value="TAIR"/>
</dbReference>
<dbReference type="AlphaFoldDB" id="A0A1P8AYM3"/>
<dbReference type="InParanoid" id="A0A1P8AYM3"/>
<evidence type="ECO:0000313" key="5">
    <source>
        <dbReference type="EMBL" id="ANM61774.1"/>
    </source>
</evidence>
<dbReference type="InterPro" id="IPR003676">
    <property type="entry name" value="SAUR_fam"/>
</dbReference>
<evidence type="ECO:0000313" key="4">
    <source>
        <dbReference type="Araport" id="AT2G21210"/>
    </source>
</evidence>
<organism evidence="5 6">
    <name type="scientific">Arabidopsis thaliana</name>
    <name type="common">Mouse-ear cress</name>
    <dbReference type="NCBI Taxonomy" id="3702"/>
    <lineage>
        <taxon>Eukaryota</taxon>
        <taxon>Viridiplantae</taxon>
        <taxon>Streptophyta</taxon>
        <taxon>Embryophyta</taxon>
        <taxon>Tracheophyta</taxon>
        <taxon>Spermatophyta</taxon>
        <taxon>Magnoliopsida</taxon>
        <taxon>eudicotyledons</taxon>
        <taxon>Gunneridae</taxon>
        <taxon>Pentapetalae</taxon>
        <taxon>rosids</taxon>
        <taxon>malvids</taxon>
        <taxon>Brassicales</taxon>
        <taxon>Brassicaceae</taxon>
        <taxon>Camelineae</taxon>
        <taxon>Arabidopsis</taxon>
    </lineage>
</organism>
<dbReference type="OrthoDB" id="625231at2759"/>
<evidence type="ECO:0000256" key="2">
    <source>
        <dbReference type="ARBA" id="ARBA00022473"/>
    </source>
</evidence>
<keyword evidence="2" id="KW-0217">Developmental protein</keyword>
<evidence type="ECO:0000256" key="1">
    <source>
        <dbReference type="ARBA" id="ARBA00006974"/>
    </source>
</evidence>
<gene>
    <name evidence="5 7" type="primary">SAUR6</name>
    <name evidence="5" type="synonym">SMALL AUXIN UPREGULATED RNA 6</name>
    <name evidence="4 5" type="ordered locus">At2g21210</name>
    <name evidence="5" type="ORF">F26H11.3</name>
    <name evidence="5" type="ORF">F26H11_3</name>
</gene>
<evidence type="ECO:0000256" key="3">
    <source>
        <dbReference type="ARBA" id="ARBA00022604"/>
    </source>
</evidence>
<keyword evidence="6" id="KW-1185">Reference proteome</keyword>
<dbReference type="PANTHER" id="PTHR31929">
    <property type="entry name" value="SAUR-LIKE AUXIN-RESPONSIVE PROTEIN FAMILY-RELATED"/>
    <property type="match status" value="1"/>
</dbReference>